<reference evidence="10" key="1">
    <citation type="submission" date="2022-11" db="EMBL/GenBank/DDBJ databases">
        <authorList>
            <person name="Hyden B.L."/>
            <person name="Feng K."/>
            <person name="Yates T."/>
            <person name="Jawdy S."/>
            <person name="Smart L.B."/>
            <person name="Muchero W."/>
        </authorList>
    </citation>
    <scope>NUCLEOTIDE SEQUENCE</scope>
    <source>
        <tissue evidence="10">Shoot tip</tissue>
    </source>
</reference>
<dbReference type="SMART" id="SM00702">
    <property type="entry name" value="P4Hc"/>
    <property type="match status" value="1"/>
</dbReference>
<keyword evidence="6" id="KW-0560">Oxidoreductase</keyword>
<evidence type="ECO:0000259" key="9">
    <source>
        <dbReference type="PROSITE" id="PS51471"/>
    </source>
</evidence>
<evidence type="ECO:0000256" key="2">
    <source>
        <dbReference type="ARBA" id="ARBA00004648"/>
    </source>
</evidence>
<dbReference type="InterPro" id="IPR005123">
    <property type="entry name" value="Oxoglu/Fe-dep_dioxygenase_dom"/>
</dbReference>
<name>A0A9Q0UNV3_9ROSI</name>
<dbReference type="GO" id="GO:0031418">
    <property type="term" value="F:L-ascorbic acid binding"/>
    <property type="evidence" value="ECO:0007669"/>
    <property type="project" value="InterPro"/>
</dbReference>
<reference evidence="10" key="2">
    <citation type="journal article" date="2023" name="Int. J. Mol. Sci.">
        <title>De Novo Assembly and Annotation of 11 Diverse Shrub Willow (Salix) Genomes Reveals Novel Gene Organization in Sex-Linked Regions.</title>
        <authorList>
            <person name="Hyden B."/>
            <person name="Feng K."/>
            <person name="Yates T.B."/>
            <person name="Jawdy S."/>
            <person name="Cereghino C."/>
            <person name="Smart L.B."/>
            <person name="Muchero W."/>
        </authorList>
    </citation>
    <scope>NUCLEOTIDE SEQUENCE</scope>
    <source>
        <tissue evidence="10">Shoot tip</tissue>
    </source>
</reference>
<keyword evidence="11" id="KW-1185">Reference proteome</keyword>
<dbReference type="InterPro" id="IPR044862">
    <property type="entry name" value="Pro_4_hyd_alph_FE2OG_OXY"/>
</dbReference>
<dbReference type="EMBL" id="JAPFFM010000011">
    <property type="protein sequence ID" value="KAJ6733208.1"/>
    <property type="molecule type" value="Genomic_DNA"/>
</dbReference>
<evidence type="ECO:0000256" key="8">
    <source>
        <dbReference type="ARBA" id="ARBA00049169"/>
    </source>
</evidence>
<protein>
    <submittedName>
        <fullName evidence="10">PROLYL 4-HYDROXYLASE 13-RELATED</fullName>
    </submittedName>
</protein>
<dbReference type="Proteomes" id="UP001151752">
    <property type="component" value="Chromosome 7"/>
</dbReference>
<organism evidence="10 11">
    <name type="scientific">Salix koriyanagi</name>
    <dbReference type="NCBI Taxonomy" id="2511006"/>
    <lineage>
        <taxon>Eukaryota</taxon>
        <taxon>Viridiplantae</taxon>
        <taxon>Streptophyta</taxon>
        <taxon>Embryophyta</taxon>
        <taxon>Tracheophyta</taxon>
        <taxon>Spermatophyta</taxon>
        <taxon>Magnoliopsida</taxon>
        <taxon>eudicotyledons</taxon>
        <taxon>Gunneridae</taxon>
        <taxon>Pentapetalae</taxon>
        <taxon>rosids</taxon>
        <taxon>fabids</taxon>
        <taxon>Malpighiales</taxon>
        <taxon>Salicaceae</taxon>
        <taxon>Saliceae</taxon>
        <taxon>Salix</taxon>
    </lineage>
</organism>
<gene>
    <name evidence="10" type="ORF">OIU74_005050</name>
</gene>
<evidence type="ECO:0000256" key="3">
    <source>
        <dbReference type="ARBA" id="ARBA00022723"/>
    </source>
</evidence>
<feature type="domain" description="Fe2OG dioxygenase" evidence="9">
    <location>
        <begin position="141"/>
        <end position="269"/>
    </location>
</feature>
<keyword evidence="3" id="KW-0479">Metal-binding</keyword>
<keyword evidence="5" id="KW-0812">Transmembrane</keyword>
<accession>A0A9Q0UNV3</accession>
<evidence type="ECO:0000256" key="7">
    <source>
        <dbReference type="ARBA" id="ARBA00023004"/>
    </source>
</evidence>
<dbReference type="GO" id="GO:0004656">
    <property type="term" value="F:procollagen-proline 4-dioxygenase activity"/>
    <property type="evidence" value="ECO:0007669"/>
    <property type="project" value="UniProtKB-EC"/>
</dbReference>
<dbReference type="PROSITE" id="PS51471">
    <property type="entry name" value="FE2OG_OXY"/>
    <property type="match status" value="1"/>
</dbReference>
<dbReference type="GO" id="GO:0005789">
    <property type="term" value="C:endoplasmic reticulum membrane"/>
    <property type="evidence" value="ECO:0007669"/>
    <property type="project" value="UniProtKB-SubCell"/>
</dbReference>
<evidence type="ECO:0000256" key="5">
    <source>
        <dbReference type="ARBA" id="ARBA00022968"/>
    </source>
</evidence>
<evidence type="ECO:0000313" key="10">
    <source>
        <dbReference type="EMBL" id="KAJ6733208.1"/>
    </source>
</evidence>
<comment type="caution">
    <text evidence="10">The sequence shown here is derived from an EMBL/GenBank/DDBJ whole genome shotgun (WGS) entry which is preliminary data.</text>
</comment>
<dbReference type="PANTHER" id="PTHR10869:SF246">
    <property type="entry name" value="TRANSMEMBRANE PROLYL 4-HYDROXYLASE"/>
    <property type="match status" value="1"/>
</dbReference>
<proteinExistence type="predicted"/>
<dbReference type="AlphaFoldDB" id="A0A9Q0UNV3"/>
<dbReference type="Gene3D" id="2.60.120.620">
    <property type="entry name" value="q2cbj1_9rhob like domain"/>
    <property type="match status" value="1"/>
</dbReference>
<keyword evidence="7" id="KW-0408">Iron</keyword>
<comment type="cofactor">
    <cofactor evidence="1">
        <name>L-ascorbate</name>
        <dbReference type="ChEBI" id="CHEBI:38290"/>
    </cofactor>
</comment>
<keyword evidence="5" id="KW-0735">Signal-anchor</keyword>
<comment type="catalytic activity">
    <reaction evidence="8">
        <text>L-prolyl-[collagen] + 2-oxoglutarate + O2 = trans-4-hydroxy-L-prolyl-[collagen] + succinate + CO2</text>
        <dbReference type="Rhea" id="RHEA:18945"/>
        <dbReference type="Rhea" id="RHEA-COMP:11676"/>
        <dbReference type="Rhea" id="RHEA-COMP:11680"/>
        <dbReference type="ChEBI" id="CHEBI:15379"/>
        <dbReference type="ChEBI" id="CHEBI:16526"/>
        <dbReference type="ChEBI" id="CHEBI:16810"/>
        <dbReference type="ChEBI" id="CHEBI:30031"/>
        <dbReference type="ChEBI" id="CHEBI:50342"/>
        <dbReference type="ChEBI" id="CHEBI:61965"/>
        <dbReference type="EC" id="1.14.11.2"/>
    </reaction>
</comment>
<dbReference type="PANTHER" id="PTHR10869">
    <property type="entry name" value="PROLYL 4-HYDROXYLASE ALPHA SUBUNIT"/>
    <property type="match status" value="1"/>
</dbReference>
<evidence type="ECO:0000313" key="11">
    <source>
        <dbReference type="Proteomes" id="UP001151752"/>
    </source>
</evidence>
<evidence type="ECO:0000256" key="4">
    <source>
        <dbReference type="ARBA" id="ARBA00022964"/>
    </source>
</evidence>
<evidence type="ECO:0000256" key="1">
    <source>
        <dbReference type="ARBA" id="ARBA00001961"/>
    </source>
</evidence>
<keyword evidence="4" id="KW-0223">Dioxygenase</keyword>
<evidence type="ECO:0000256" key="6">
    <source>
        <dbReference type="ARBA" id="ARBA00023002"/>
    </source>
</evidence>
<comment type="subcellular location">
    <subcellularLocation>
        <location evidence="2">Endoplasmic reticulum membrane</location>
        <topology evidence="2">Single-pass type II membrane protein</topology>
    </subcellularLocation>
</comment>
<dbReference type="InterPro" id="IPR045054">
    <property type="entry name" value="P4HA-like"/>
</dbReference>
<dbReference type="GO" id="GO:0005506">
    <property type="term" value="F:iron ion binding"/>
    <property type="evidence" value="ECO:0007669"/>
    <property type="project" value="InterPro"/>
</dbReference>
<sequence>MRGKACKENWRTTSSDERWLKARARQLQSVEEEIISKYNLLPSGETGDDFITLIPFQILSWRPRALYYPAFLTAEQCQHIINMAKPSLQPSTLALRKGETAETTRGIRTSSGMFVLSSEDQTGVLQVIEEKIARATMIPRTHGEAFNVLRYEIGQKYDAHYDAFNPEEYGPQTSQRVATFLLYLSNFEEGGETTFPLENDENFEGYDAQKCNGLRVKPNRGDAIVFYSTFPNNTIDPASLHASCHVIKGGEMGGYQVDQRSSTSLDCLEELFYPRFLLEKGSVPMPLYFGIDCKKWF</sequence>
<dbReference type="Pfam" id="PF13640">
    <property type="entry name" value="2OG-FeII_Oxy_3"/>
    <property type="match status" value="1"/>
</dbReference>
<dbReference type="InterPro" id="IPR006620">
    <property type="entry name" value="Pro_4_hyd_alph"/>
</dbReference>